<feature type="region of interest" description="Disordered" evidence="8">
    <location>
        <begin position="398"/>
        <end position="443"/>
    </location>
</feature>
<protein>
    <recommendedName>
        <fullName evidence="10">Ammonium transporter AmtB-like domain-containing protein</fullName>
    </recommendedName>
</protein>
<evidence type="ECO:0000256" key="9">
    <source>
        <dbReference type="SAM" id="Phobius"/>
    </source>
</evidence>
<proteinExistence type="inferred from homology"/>
<evidence type="ECO:0000256" key="4">
    <source>
        <dbReference type="ARBA" id="ARBA00022692"/>
    </source>
</evidence>
<evidence type="ECO:0000256" key="7">
    <source>
        <dbReference type="ARBA" id="ARBA00023177"/>
    </source>
</evidence>
<keyword evidence="4 9" id="KW-0812">Transmembrane</keyword>
<evidence type="ECO:0000256" key="3">
    <source>
        <dbReference type="ARBA" id="ARBA00022448"/>
    </source>
</evidence>
<comment type="subcellular location">
    <subcellularLocation>
        <location evidence="1">Membrane</location>
        <topology evidence="1">Multi-pass membrane protein</topology>
    </subcellularLocation>
</comment>
<organism evidence="11 12">
    <name type="scientific">Stentor coeruleus</name>
    <dbReference type="NCBI Taxonomy" id="5963"/>
    <lineage>
        <taxon>Eukaryota</taxon>
        <taxon>Sar</taxon>
        <taxon>Alveolata</taxon>
        <taxon>Ciliophora</taxon>
        <taxon>Postciliodesmatophora</taxon>
        <taxon>Heterotrichea</taxon>
        <taxon>Heterotrichida</taxon>
        <taxon>Stentoridae</taxon>
        <taxon>Stentor</taxon>
    </lineage>
</organism>
<keyword evidence="5 9" id="KW-1133">Transmembrane helix</keyword>
<dbReference type="InterPro" id="IPR024041">
    <property type="entry name" value="NH4_transpt_AmtB-like_dom"/>
</dbReference>
<comment type="caution">
    <text evidence="11">The sequence shown here is derived from an EMBL/GenBank/DDBJ whole genome shotgun (WGS) entry which is preliminary data.</text>
</comment>
<feature type="transmembrane region" description="Helical" evidence="9">
    <location>
        <begin position="252"/>
        <end position="271"/>
    </location>
</feature>
<dbReference type="PANTHER" id="PTHR11730">
    <property type="entry name" value="AMMONIUM TRANSPORTER"/>
    <property type="match status" value="1"/>
</dbReference>
<dbReference type="PANTHER" id="PTHR11730:SF6">
    <property type="entry name" value="AMMONIUM TRANSPORTER"/>
    <property type="match status" value="1"/>
</dbReference>
<dbReference type="Pfam" id="PF00909">
    <property type="entry name" value="Ammonium_transp"/>
    <property type="match status" value="1"/>
</dbReference>
<dbReference type="SUPFAM" id="SSF111352">
    <property type="entry name" value="Ammonium transporter"/>
    <property type="match status" value="1"/>
</dbReference>
<feature type="transmembrane region" description="Helical" evidence="9">
    <location>
        <begin position="116"/>
        <end position="137"/>
    </location>
</feature>
<dbReference type="InterPro" id="IPR029020">
    <property type="entry name" value="Ammonium/urea_transptr"/>
</dbReference>
<dbReference type="AlphaFoldDB" id="A0A1R2CGW0"/>
<feature type="domain" description="Ammonium transporter AmtB-like" evidence="10">
    <location>
        <begin position="9"/>
        <end position="369"/>
    </location>
</feature>
<feature type="transmembrane region" description="Helical" evidence="9">
    <location>
        <begin position="219"/>
        <end position="240"/>
    </location>
</feature>
<evidence type="ECO:0000256" key="2">
    <source>
        <dbReference type="ARBA" id="ARBA00005887"/>
    </source>
</evidence>
<evidence type="ECO:0000313" key="12">
    <source>
        <dbReference type="Proteomes" id="UP000187209"/>
    </source>
</evidence>
<feature type="transmembrane region" description="Helical" evidence="9">
    <location>
        <begin position="157"/>
        <end position="174"/>
    </location>
</feature>
<evidence type="ECO:0000256" key="8">
    <source>
        <dbReference type="SAM" id="MobiDB-lite"/>
    </source>
</evidence>
<feature type="transmembrane region" description="Helical" evidence="9">
    <location>
        <begin position="90"/>
        <end position="109"/>
    </location>
</feature>
<accession>A0A1R2CGW0</accession>
<feature type="transmembrane region" description="Helical" evidence="9">
    <location>
        <begin position="195"/>
        <end position="213"/>
    </location>
</feature>
<keyword evidence="12" id="KW-1185">Reference proteome</keyword>
<feature type="compositionally biased region" description="Basic residues" evidence="8">
    <location>
        <begin position="398"/>
        <end position="409"/>
    </location>
</feature>
<dbReference type="GO" id="GO:0005886">
    <property type="term" value="C:plasma membrane"/>
    <property type="evidence" value="ECO:0007669"/>
    <property type="project" value="TreeGrafter"/>
</dbReference>
<gene>
    <name evidence="11" type="ORF">SteCoe_9896</name>
</gene>
<evidence type="ECO:0000256" key="6">
    <source>
        <dbReference type="ARBA" id="ARBA00023136"/>
    </source>
</evidence>
<feature type="transmembrane region" description="Helical" evidence="9">
    <location>
        <begin position="6"/>
        <end position="24"/>
    </location>
</feature>
<name>A0A1R2CGW0_9CILI</name>
<evidence type="ECO:0000259" key="10">
    <source>
        <dbReference type="Pfam" id="PF00909"/>
    </source>
</evidence>
<evidence type="ECO:0000256" key="1">
    <source>
        <dbReference type="ARBA" id="ARBA00004141"/>
    </source>
</evidence>
<keyword evidence="3" id="KW-0813">Transport</keyword>
<feature type="transmembrane region" description="Helical" evidence="9">
    <location>
        <begin position="277"/>
        <end position="298"/>
    </location>
</feature>
<dbReference type="OrthoDB" id="411443at2759"/>
<comment type="similarity">
    <text evidence="2">Belongs to the ammonia transporter channel (TC 1.A.11.2) family.</text>
</comment>
<sequence length="443" mass="49249">MEDKNLKIASGIMVYLGMLGLSMMEYSSTRKSNSPFLLVKNVLQFAIGIVCFWLLGFGFAFGNTKSEFIGEDLFGSEDWLDNASTKGFDFNYLVLLGTFIVFIVNGAVAEKTQYGAYVIYTICISLFVWPVVVAWTYGKGWLYEAMPGSMIEKGSAVVYTFAGAFAVAGAVLTGRRNGRFGMLRDKYHLHRYGTYVFGAFLTILGLIGIPFYFGTKSGFMLLANLWICGSVSSVVSLKLLTFMCTDLDRHYIAIYQGFMAGMVFITSSSDFTTSWEAALHGLMSGGVFSLGVYGFNWLGIDDVMYMGPTFLFPGIFGGILPGFIDHKEGVYWGGWESGQVLGANVTGTATIFFWAIFWGIAIFGAMRILDILNLAPVLIEKGMKRRTEITQKGYQVKKGLKEKKKKHKKNIDVHEVKHEDENEHHDDSSGEGHHDKDELAQDQ</sequence>
<dbReference type="GO" id="GO:0008519">
    <property type="term" value="F:ammonium channel activity"/>
    <property type="evidence" value="ECO:0007669"/>
    <property type="project" value="InterPro"/>
</dbReference>
<dbReference type="Gene3D" id="1.10.3430.10">
    <property type="entry name" value="Ammonium transporter AmtB like domains"/>
    <property type="match status" value="1"/>
</dbReference>
<feature type="transmembrane region" description="Helical" evidence="9">
    <location>
        <begin position="305"/>
        <end position="324"/>
    </location>
</feature>
<feature type="transmembrane region" description="Helical" evidence="9">
    <location>
        <begin position="36"/>
        <end position="61"/>
    </location>
</feature>
<reference evidence="11 12" key="1">
    <citation type="submission" date="2016-11" db="EMBL/GenBank/DDBJ databases">
        <title>The macronuclear genome of Stentor coeruleus: a giant cell with tiny introns.</title>
        <authorList>
            <person name="Slabodnick M."/>
            <person name="Ruby J.G."/>
            <person name="Reiff S.B."/>
            <person name="Swart E.C."/>
            <person name="Gosai S."/>
            <person name="Prabakaran S."/>
            <person name="Witkowska E."/>
            <person name="Larue G.E."/>
            <person name="Fisher S."/>
            <person name="Freeman R.M."/>
            <person name="Gunawardena J."/>
            <person name="Chu W."/>
            <person name="Stover N.A."/>
            <person name="Gregory B.D."/>
            <person name="Nowacki M."/>
            <person name="Derisi J."/>
            <person name="Roy S.W."/>
            <person name="Marshall W.F."/>
            <person name="Sood P."/>
        </authorList>
    </citation>
    <scope>NUCLEOTIDE SEQUENCE [LARGE SCALE GENOMIC DNA]</scope>
    <source>
        <strain evidence="11">WM001</strain>
    </source>
</reference>
<dbReference type="GO" id="GO:0097272">
    <property type="term" value="P:ammonium homeostasis"/>
    <property type="evidence" value="ECO:0007669"/>
    <property type="project" value="TreeGrafter"/>
</dbReference>
<evidence type="ECO:0000313" key="11">
    <source>
        <dbReference type="EMBL" id="OMJ88233.1"/>
    </source>
</evidence>
<dbReference type="Proteomes" id="UP000187209">
    <property type="component" value="Unassembled WGS sequence"/>
</dbReference>
<dbReference type="EMBL" id="MPUH01000156">
    <property type="protein sequence ID" value="OMJ88233.1"/>
    <property type="molecule type" value="Genomic_DNA"/>
</dbReference>
<keyword evidence="7" id="KW-0924">Ammonia transport</keyword>
<feature type="compositionally biased region" description="Basic and acidic residues" evidence="8">
    <location>
        <begin position="410"/>
        <end position="443"/>
    </location>
</feature>
<evidence type="ECO:0000256" key="5">
    <source>
        <dbReference type="ARBA" id="ARBA00022989"/>
    </source>
</evidence>
<keyword evidence="6 9" id="KW-0472">Membrane</keyword>